<dbReference type="Pfam" id="PF26149">
    <property type="entry name" value="YuzK"/>
    <property type="match status" value="1"/>
</dbReference>
<reference evidence="3" key="1">
    <citation type="journal article" date="2019" name="Int. J. Syst. Evol. Microbiol.">
        <title>The Global Catalogue of Microorganisms (GCM) 10K type strain sequencing project: providing services to taxonomists for standard genome sequencing and annotation.</title>
        <authorList>
            <consortium name="The Broad Institute Genomics Platform"/>
            <consortium name="The Broad Institute Genome Sequencing Center for Infectious Disease"/>
            <person name="Wu L."/>
            <person name="Ma J."/>
        </authorList>
    </citation>
    <scope>NUCLEOTIDE SEQUENCE [LARGE SCALE GENOMIC DNA]</scope>
    <source>
        <strain evidence="3">CCUG 37257</strain>
    </source>
</reference>
<accession>A0ABV9JZZ9</accession>
<keyword evidence="3" id="KW-1185">Reference proteome</keyword>
<evidence type="ECO:0008006" key="4">
    <source>
        <dbReference type="Google" id="ProtNLM"/>
    </source>
</evidence>
<evidence type="ECO:0000313" key="3">
    <source>
        <dbReference type="Proteomes" id="UP001595988"/>
    </source>
</evidence>
<dbReference type="InterPro" id="IPR058676">
    <property type="entry name" value="YuzK"/>
</dbReference>
<comment type="caution">
    <text evidence="2">The sequence shown here is derived from an EMBL/GenBank/DDBJ whole genome shotgun (WGS) entry which is preliminary data.</text>
</comment>
<evidence type="ECO:0000313" key="2">
    <source>
        <dbReference type="EMBL" id="MFC4663208.1"/>
    </source>
</evidence>
<dbReference type="Proteomes" id="UP001595988">
    <property type="component" value="Unassembled WGS sequence"/>
</dbReference>
<dbReference type="RefSeq" id="WP_175297017.1">
    <property type="nucleotide sequence ID" value="NZ_JBHSFT010000020.1"/>
</dbReference>
<sequence length="50" mass="5875">MEKGIGQSRGVNYEEYDRSLNKKLKVEKEREQEYQKAKRLSTEAVSGNLR</sequence>
<name>A0ABV9JZZ9_9BACI</name>
<evidence type="ECO:0000256" key="1">
    <source>
        <dbReference type="SAM" id="MobiDB-lite"/>
    </source>
</evidence>
<gene>
    <name evidence="2" type="ORF">ACFO3P_13570</name>
</gene>
<feature type="region of interest" description="Disordered" evidence="1">
    <location>
        <begin position="1"/>
        <end position="50"/>
    </location>
</feature>
<feature type="compositionally biased region" description="Basic and acidic residues" evidence="1">
    <location>
        <begin position="15"/>
        <end position="36"/>
    </location>
</feature>
<protein>
    <recommendedName>
        <fullName evidence="4">YfhE-like protein</fullName>
    </recommendedName>
</protein>
<organism evidence="2 3">
    <name type="scientific">Oceanobacillus aidingensis</name>
    <dbReference type="NCBI Taxonomy" id="645964"/>
    <lineage>
        <taxon>Bacteria</taxon>
        <taxon>Bacillati</taxon>
        <taxon>Bacillota</taxon>
        <taxon>Bacilli</taxon>
        <taxon>Bacillales</taxon>
        <taxon>Bacillaceae</taxon>
        <taxon>Oceanobacillus</taxon>
    </lineage>
</organism>
<proteinExistence type="predicted"/>
<dbReference type="EMBL" id="JBHSFT010000020">
    <property type="protein sequence ID" value="MFC4663208.1"/>
    <property type="molecule type" value="Genomic_DNA"/>
</dbReference>